<dbReference type="GO" id="GO:0090729">
    <property type="term" value="F:toxin activity"/>
    <property type="evidence" value="ECO:0007669"/>
    <property type="project" value="UniProtKB-KW"/>
</dbReference>
<dbReference type="Pfam" id="PF05860">
    <property type="entry name" value="TPS"/>
    <property type="match status" value="1"/>
</dbReference>
<dbReference type="SUPFAM" id="SSF51126">
    <property type="entry name" value="Pectin lyase-like"/>
    <property type="match status" value="1"/>
</dbReference>
<evidence type="ECO:0000313" key="8">
    <source>
        <dbReference type="EMBL" id="STY87894.1"/>
    </source>
</evidence>
<dbReference type="InterPro" id="IPR029114">
    <property type="entry name" value="Ntox24"/>
</dbReference>
<reference evidence="8 10" key="2">
    <citation type="submission" date="2018-06" db="EMBL/GenBank/DDBJ databases">
        <authorList>
            <consortium name="Pathogen Informatics"/>
            <person name="Doyle S."/>
        </authorList>
    </citation>
    <scope>NUCLEOTIDE SEQUENCE [LARGE SCALE GENOMIC DNA]</scope>
    <source>
        <strain evidence="8 10">NCTC11227</strain>
    </source>
</reference>
<dbReference type="RefSeq" id="WP_063514676.1">
    <property type="nucleotide sequence ID" value="NZ_CP011158.1"/>
</dbReference>
<evidence type="ECO:0000256" key="3">
    <source>
        <dbReference type="ARBA" id="ARBA00022913"/>
    </source>
</evidence>
<feature type="compositionally biased region" description="Low complexity" evidence="5">
    <location>
        <begin position="227"/>
        <end position="246"/>
    </location>
</feature>
<proteinExistence type="predicted"/>
<dbReference type="Pfam" id="PF15529">
    <property type="entry name" value="Ntox24"/>
    <property type="match status" value="1"/>
</dbReference>
<dbReference type="InterPro" id="IPR008638">
    <property type="entry name" value="FhaB/CdiA-like_TPS"/>
</dbReference>
<protein>
    <submittedName>
        <fullName evidence="8">Filamentous hemagglutinin</fullName>
    </submittedName>
</protein>
<feature type="region of interest" description="Disordered" evidence="5">
    <location>
        <begin position="1700"/>
        <end position="1723"/>
    </location>
</feature>
<sequence length="1723" mass="184437">MNRNRFRVIFSKTLARLVVVSEKSKSDGKSSGFGGFLPLSSNQGKVMRLTALHTAIIAFFLGASNASLANIKADPAATNNQKPIIAATKNSAGQTIPVVQIQTPNQGISHNKYSQFDVHAQGAILNNARTGSQTQLAGAVAGNPFLKQGEAHTIINEVRSNKASQLTGTLEVAGQKAKVIIANPSGINVAGANFINVHEATLSTGHIAHQEQGRFSHNITQGSITINAPKTTANSNNNTSNNPNNTDKQIIGLGETHTADYVNLYAKAVSINAQIQAEHAITAVAGSNQISDTGHITPNPNQNSQATTTNTNKNPTTAIDVKLLGGMSAGSITLIGTDKGMGVNTAGALTAKRSIHISSDGKITHTGKSQAQTGGINLASNTTIEIKQHNSPNNNQAAVQNPNLQANTNITLSAPTITANQAVITTKTGDIGANAKQNLTFTNSTLTAGKNIEVIVANANSNQANNQKQKYTAILTNNTLTTKGHITTANLHGDLTHANNKLVATGNISSFANLNQTLTNTTITSKQNSQVSSNQNLNFTSSQINSDKHTTIHTKANQTSTNSQFSAKGVVSDVVDGTYTIKGNVSLQGGAVLIESDSLAINNQDKLNISTTNSALLLSHNHTRHLAGDISVQTNKDFNLTNSTKLTQTGNQGDISLISKQGKLTLTSQLNAPKGDISLQGQSVALTAANISAKQGINVYATDGSVQIDGARRDFVKGKSTQALPQLISQKQQLEQKINAIKSNPEYIKDKQRLYAAMNDWYYTQKLDKLNRKILLVSQNTSGYEHIPSSLTTQTGDISIHAKDAIIASGANINAAGNITLNAQGFAPNSDEFNNQAGKNSQNLNTSIILDGLQNHYEIGSQGNSYHRIIAFNTPTTLTAGKDINITATTKQPNTHLVLQGSQVAAAGNLAIAANHHLLLDAAIDHEYGYDKTTRKHGKRYKRKYTTTTTINEWADADAVSLTANNIRLQTHANKANSHINIYAADMTTTGGDIRLISTGDINLYALTNQHSNEQHSHTKKKLLGIRYNTTDNHNQRQQITALPATLVANYINSRSEGDTTLEGTRFEYLSGASFYAGDKINLLAAISTLQEQAQTDSNSVIWQSIQNTGKIEQSALLPSFTGPTNPTFEAKGGLNVQIPISEKDAQKRQLKDEIITLASQPEYSYLNDLINRDDINWQQVILSNDEWNYKQQGLTGAGAAIVAIAVAYATGGLGSELAASIVSSATNAGIAASTAGTLGAMSSAAFGSLVSTASISLINNQGDIKATLKELGSKQNIKQLTFAIASAGIGSKINQTLSKSLGVGDIANSHNFSHKISKGIANATSTALLESAIYGTSLEKSLIKNLRGEVANAVASEIFTDYVKPLDKDTLIDNITHKLAAGMTGCLSAKAKDQSCEAAAVGAIIGEMVGDWMSNAHEVTLPDGEKVLILSDEDKQKILNTAKLAAGSFALLYDFDVDTAANEAGVAVENNALVKFGDIQNFRLHYNRFCSPGPSAACDSIIHQWKYISYDHAGMTSQEIAEWEKGVTQIIEHYNRQCKNDVCRKHLRAQKYRYMIEHAGTPRYLYQLESSLITYIHGPRAAIATAGHQIAGSVVEAYDAVARRSVRGVNRKQVNNSEKSQKPLDGATRTSIRRFELTGQKPNAVLYRQDNDGTITSYAVYDSKGMILKRVDMKGKAHGGVPTPHVIEYGRNYLPNGEVKVHNPRGNPRPARPDEIQYIKED</sequence>
<name>A0A378PMB0_9GAMM</name>
<keyword evidence="2" id="KW-0800">Toxin</keyword>
<dbReference type="InterPro" id="IPR011050">
    <property type="entry name" value="Pectin_lyase_fold/virulence"/>
</dbReference>
<dbReference type="Pfam" id="PF04829">
    <property type="entry name" value="PT-VENN"/>
    <property type="match status" value="1"/>
</dbReference>
<dbReference type="KEGG" id="moi:MOVS_09210"/>
<keyword evidence="4" id="KW-0843">Virulence</keyword>
<keyword evidence="3" id="KW-1266">Target cell cytoplasm</keyword>
<dbReference type="Pfam" id="PF13018">
    <property type="entry name" value="ESPR"/>
    <property type="match status" value="1"/>
</dbReference>
<evidence type="ECO:0000313" key="10">
    <source>
        <dbReference type="Proteomes" id="UP000255102"/>
    </source>
</evidence>
<feature type="region of interest" description="Disordered" evidence="5">
    <location>
        <begin position="227"/>
        <end position="247"/>
    </location>
</feature>
<feature type="compositionally biased region" description="Basic and acidic residues" evidence="5">
    <location>
        <begin position="1712"/>
        <end position="1723"/>
    </location>
</feature>
<evidence type="ECO:0000256" key="2">
    <source>
        <dbReference type="ARBA" id="ARBA00022656"/>
    </source>
</evidence>
<evidence type="ECO:0000313" key="7">
    <source>
        <dbReference type="EMBL" id="ANB92121.1"/>
    </source>
</evidence>
<dbReference type="InterPro" id="IPR012334">
    <property type="entry name" value="Pectin_lyas_fold"/>
</dbReference>
<reference evidence="7 9" key="1">
    <citation type="submission" date="2015-04" db="EMBL/GenBank/DDBJ databases">
        <authorList>
            <person name="Calcutt M.J."/>
            <person name="Foecking M.F."/>
        </authorList>
    </citation>
    <scope>NUCLEOTIDE SEQUENCE [LARGE SCALE GENOMIC DNA]</scope>
    <source>
        <strain evidence="7 9">199/55</strain>
    </source>
</reference>
<dbReference type="Proteomes" id="UP000076765">
    <property type="component" value="Chromosome"/>
</dbReference>
<gene>
    <name evidence="8" type="primary">fhaB_4</name>
    <name evidence="7" type="ORF">MOVS_09210</name>
    <name evidence="8" type="ORF">NCTC11227_01921</name>
</gene>
<dbReference type="InterPro" id="IPR024973">
    <property type="entry name" value="ESPR"/>
</dbReference>
<feature type="region of interest" description="Disordered" evidence="5">
    <location>
        <begin position="291"/>
        <end position="315"/>
    </location>
</feature>
<evidence type="ECO:0000313" key="9">
    <source>
        <dbReference type="Proteomes" id="UP000076765"/>
    </source>
</evidence>
<dbReference type="NCBIfam" id="TIGR01901">
    <property type="entry name" value="adhes_NPXG"/>
    <property type="match status" value="1"/>
</dbReference>
<feature type="domain" description="Filamentous haemagglutinin FhaB/tRNA nuclease CdiA-like TPS" evidence="6">
    <location>
        <begin position="93"/>
        <end position="211"/>
    </location>
</feature>
<dbReference type="SMART" id="SM00912">
    <property type="entry name" value="Haemagg_act"/>
    <property type="match status" value="1"/>
</dbReference>
<accession>A0A378PMB0</accession>
<evidence type="ECO:0000256" key="5">
    <source>
        <dbReference type="SAM" id="MobiDB-lite"/>
    </source>
</evidence>
<organism evidence="8 10">
    <name type="scientific">Moraxella ovis</name>
    <dbReference type="NCBI Taxonomy" id="29433"/>
    <lineage>
        <taxon>Bacteria</taxon>
        <taxon>Pseudomonadati</taxon>
        <taxon>Pseudomonadota</taxon>
        <taxon>Gammaproteobacteria</taxon>
        <taxon>Moraxellales</taxon>
        <taxon>Moraxellaceae</taxon>
        <taxon>Moraxella</taxon>
    </lineage>
</organism>
<keyword evidence="9" id="KW-1185">Reference proteome</keyword>
<dbReference type="Proteomes" id="UP000255102">
    <property type="component" value="Unassembled WGS sequence"/>
</dbReference>
<comment type="subcellular location">
    <subcellularLocation>
        <location evidence="1">Target cell</location>
        <location evidence="1">Target cell cytoplasm</location>
    </subcellularLocation>
</comment>
<feature type="compositionally biased region" description="Low complexity" evidence="5">
    <location>
        <begin position="297"/>
        <end position="315"/>
    </location>
</feature>
<dbReference type="Pfam" id="PF04830">
    <property type="entry name" value="DUF637"/>
    <property type="match status" value="1"/>
</dbReference>
<evidence type="ECO:0000259" key="6">
    <source>
        <dbReference type="SMART" id="SM00912"/>
    </source>
</evidence>
<dbReference type="EMBL" id="UGPW01000001">
    <property type="protein sequence ID" value="STY87894.1"/>
    <property type="molecule type" value="Genomic_DNA"/>
</dbReference>
<dbReference type="STRING" id="29433.MOVS_09210"/>
<dbReference type="EMBL" id="CP011158">
    <property type="protein sequence ID" value="ANB92121.1"/>
    <property type="molecule type" value="Genomic_DNA"/>
</dbReference>
<dbReference type="InterPro" id="IPR006914">
    <property type="entry name" value="VENN_dom"/>
</dbReference>
<evidence type="ECO:0000256" key="4">
    <source>
        <dbReference type="ARBA" id="ARBA00023026"/>
    </source>
</evidence>
<dbReference type="InterPro" id="IPR006915">
    <property type="entry name" value="DUF637_hemagglutn_put"/>
</dbReference>
<evidence type="ECO:0000256" key="1">
    <source>
        <dbReference type="ARBA" id="ARBA00004219"/>
    </source>
</evidence>
<dbReference type="Gene3D" id="2.160.20.10">
    <property type="entry name" value="Single-stranded right-handed beta-helix, Pectin lyase-like"/>
    <property type="match status" value="1"/>
</dbReference>